<evidence type="ECO:0000313" key="4">
    <source>
        <dbReference type="Proteomes" id="UP000631421"/>
    </source>
</evidence>
<feature type="compositionally biased region" description="Polar residues" evidence="2">
    <location>
        <begin position="616"/>
        <end position="626"/>
    </location>
</feature>
<feature type="coiled-coil region" evidence="1">
    <location>
        <begin position="326"/>
        <end position="353"/>
    </location>
</feature>
<feature type="region of interest" description="Disordered" evidence="2">
    <location>
        <begin position="292"/>
        <end position="320"/>
    </location>
</feature>
<reference evidence="3" key="2">
    <citation type="submission" date="2020-08" db="EMBL/GenBank/DDBJ databases">
        <authorList>
            <person name="Chen M."/>
            <person name="Teng W."/>
            <person name="Zhao L."/>
            <person name="Hu C."/>
            <person name="Zhou Y."/>
            <person name="Han B."/>
            <person name="Song L."/>
            <person name="Shu W."/>
        </authorList>
    </citation>
    <scope>NUCLEOTIDE SEQUENCE</scope>
    <source>
        <strain evidence="3">FACHB-1277</strain>
    </source>
</reference>
<protein>
    <submittedName>
        <fullName evidence="3">Uncharacterized protein</fullName>
    </submittedName>
</protein>
<gene>
    <name evidence="3" type="ORF">H6F44_11825</name>
</gene>
<dbReference type="EMBL" id="JACJPY010000034">
    <property type="protein sequence ID" value="MBD2150803.1"/>
    <property type="molecule type" value="Genomic_DNA"/>
</dbReference>
<keyword evidence="4" id="KW-1185">Reference proteome</keyword>
<reference evidence="3" key="1">
    <citation type="journal article" date="2015" name="ISME J.">
        <title>Draft Genome Sequence of Streptomyces incarnatus NRRL8089, which Produces the Nucleoside Antibiotic Sinefungin.</title>
        <authorList>
            <person name="Oshima K."/>
            <person name="Hattori M."/>
            <person name="Shimizu H."/>
            <person name="Fukuda K."/>
            <person name="Nemoto M."/>
            <person name="Inagaki K."/>
            <person name="Tamura T."/>
        </authorList>
    </citation>
    <scope>NUCLEOTIDE SEQUENCE</scope>
    <source>
        <strain evidence="3">FACHB-1277</strain>
    </source>
</reference>
<proteinExistence type="predicted"/>
<dbReference type="RefSeq" id="WP_190351167.1">
    <property type="nucleotide sequence ID" value="NZ_JACJPY010000034.1"/>
</dbReference>
<sequence length="635" mass="71340">MRGAGRIGGRDFSPRPIKRAEEPDLFGNTANPFFGELPVPPTLTPINDEWSISDPFEPVDPRDCSKYPASPYCEGNTIRLGPPIGFEIEVRTNGCTTCLYTYPVVGWVKLTPTIVCRRDPNCKEDNPPPPSGLDIINALMPPPYDENPQPNQCKTPECASREGIINRWHNRWNRGTMRNIRGFIVQEQQEEVFKEEIKVEAGAKIVRLGATEPIPGYGDLAPECHLDLSFPFSDTDRAPWVYHTFADTYIYQSVLVRISRQATPQSPIFEHTTSFTFISWTVGRCCGVPANCAPLPPPPPPPPPFGRDDKRKRKKDPEERMCCNSCRDANDNADKANKKADDLLKELKEIKKILGTGKLPSEVQKAVKLSDQSLTGLLNLLGKTAGIEKYPIEVPRSLLTGTGDQVDKLQSQTDFMFWLTNQLDSLIGEFPIEIEVKDIDPLTKGDQKQKIQLPNLAEAIAEIYGLVAKGAVNQEVDQAMLLRIAAEVIAAKNGIAITQDYAKANAKFLGYKGNPADRELTYQFDFSKLVLGEKDQEVRIDEILQTVKGHVKGWQNEDKETAADFFMKLMFAAGIIKSVFFRNKKQMREVLEKADEQVKERLKSEDDWKQFLKDINNPNSPFNRGESSPDIKEEK</sequence>
<comment type="caution">
    <text evidence="3">The sequence shown here is derived from an EMBL/GenBank/DDBJ whole genome shotgun (WGS) entry which is preliminary data.</text>
</comment>
<accession>A0A926UTZ2</accession>
<keyword evidence="1" id="KW-0175">Coiled coil</keyword>
<feature type="region of interest" description="Disordered" evidence="2">
    <location>
        <begin position="1"/>
        <end position="25"/>
    </location>
</feature>
<name>A0A926UTZ2_9CYAN</name>
<dbReference type="Proteomes" id="UP000631421">
    <property type="component" value="Unassembled WGS sequence"/>
</dbReference>
<evidence type="ECO:0000256" key="2">
    <source>
        <dbReference type="SAM" id="MobiDB-lite"/>
    </source>
</evidence>
<feature type="compositionally biased region" description="Pro residues" evidence="2">
    <location>
        <begin position="294"/>
        <end position="305"/>
    </location>
</feature>
<evidence type="ECO:0000256" key="1">
    <source>
        <dbReference type="SAM" id="Coils"/>
    </source>
</evidence>
<feature type="region of interest" description="Disordered" evidence="2">
    <location>
        <begin position="610"/>
        <end position="635"/>
    </location>
</feature>
<dbReference type="AlphaFoldDB" id="A0A926UTZ2"/>
<organism evidence="3 4">
    <name type="scientific">Pseudanabaena cinerea FACHB-1277</name>
    <dbReference type="NCBI Taxonomy" id="2949581"/>
    <lineage>
        <taxon>Bacteria</taxon>
        <taxon>Bacillati</taxon>
        <taxon>Cyanobacteriota</taxon>
        <taxon>Cyanophyceae</taxon>
        <taxon>Pseudanabaenales</taxon>
        <taxon>Pseudanabaenaceae</taxon>
        <taxon>Pseudanabaena</taxon>
        <taxon>Pseudanabaena cinerea</taxon>
    </lineage>
</organism>
<evidence type="ECO:0000313" key="3">
    <source>
        <dbReference type="EMBL" id="MBD2150803.1"/>
    </source>
</evidence>
<feature type="compositionally biased region" description="Basic and acidic residues" evidence="2">
    <location>
        <begin position="8"/>
        <end position="22"/>
    </location>
</feature>